<keyword evidence="2" id="KW-0503">Monooxygenase</keyword>
<keyword evidence="2" id="KW-0408">Iron</keyword>
<evidence type="ECO:0000256" key="2">
    <source>
        <dbReference type="RuleBase" id="RU000461"/>
    </source>
</evidence>
<evidence type="ECO:0000313" key="3">
    <source>
        <dbReference type="EMBL" id="GAA4263927.1"/>
    </source>
</evidence>
<dbReference type="Gene3D" id="1.10.630.10">
    <property type="entry name" value="Cytochrome P450"/>
    <property type="match status" value="1"/>
</dbReference>
<protein>
    <submittedName>
        <fullName evidence="3">Cytochrome P450</fullName>
    </submittedName>
</protein>
<keyword evidence="2" id="KW-0349">Heme</keyword>
<accession>A0ABP8DVA1</accession>
<dbReference type="PRINTS" id="PR00385">
    <property type="entry name" value="P450"/>
</dbReference>
<evidence type="ECO:0000256" key="1">
    <source>
        <dbReference type="ARBA" id="ARBA00010617"/>
    </source>
</evidence>
<evidence type="ECO:0000313" key="4">
    <source>
        <dbReference type="Proteomes" id="UP001500620"/>
    </source>
</evidence>
<reference evidence="4" key="1">
    <citation type="journal article" date="2019" name="Int. J. Syst. Evol. Microbiol.">
        <title>The Global Catalogue of Microorganisms (GCM) 10K type strain sequencing project: providing services to taxonomists for standard genome sequencing and annotation.</title>
        <authorList>
            <consortium name="The Broad Institute Genomics Platform"/>
            <consortium name="The Broad Institute Genome Sequencing Center for Infectious Disease"/>
            <person name="Wu L."/>
            <person name="Ma J."/>
        </authorList>
    </citation>
    <scope>NUCLEOTIDE SEQUENCE [LARGE SCALE GENOMIC DNA]</scope>
    <source>
        <strain evidence="4">JCM 17441</strain>
    </source>
</reference>
<keyword evidence="2" id="KW-0560">Oxidoreductase</keyword>
<dbReference type="InterPro" id="IPR036396">
    <property type="entry name" value="Cyt_P450_sf"/>
</dbReference>
<organism evidence="3 4">
    <name type="scientific">Dactylosporangium darangshiense</name>
    <dbReference type="NCBI Taxonomy" id="579108"/>
    <lineage>
        <taxon>Bacteria</taxon>
        <taxon>Bacillati</taxon>
        <taxon>Actinomycetota</taxon>
        <taxon>Actinomycetes</taxon>
        <taxon>Micromonosporales</taxon>
        <taxon>Micromonosporaceae</taxon>
        <taxon>Dactylosporangium</taxon>
    </lineage>
</organism>
<sequence>MPTIAPDRLSLVNLYLPDIIADPTGFYDRLLDAGPVFDPLVGAWLVSRHIDVQALLASNGASVRMDHTSALTLFAGAGLEEAFEALDMHLSFVDGDEHRRLRGVLAGPVQVRQVRTRLVEPVVHAVSAALNGLTGQPVVDLVSGFAARIPIDVIRHLLAIPADVGAATIRRWSLAWGDVVAAPGHVPTTDRAATLATAADLAAFLRQHVTDRIAEPGTAMIDGLIAKMHRGEIRREALIANLMMLVTAGSETTTNLLSAVLMVLADEPALWAIVRDDPEQVADVVTEVGRLHPPTQYTARRLLQPVTLSTGETLSAGASVMLMLAAANRDPLAFPNPERILLDRTAGRISHPVTFGHGAHVCFGAPLARLEVETAVRMLAARAARLGPRPRRAWRHNANLRGLACLLVQLDLDPAGGAR</sequence>
<name>A0ABP8DVA1_9ACTN</name>
<proteinExistence type="inferred from homology"/>
<dbReference type="RefSeq" id="WP_345144107.1">
    <property type="nucleotide sequence ID" value="NZ_BAABAT010000085.1"/>
</dbReference>
<keyword evidence="2" id="KW-0479">Metal-binding</keyword>
<dbReference type="InterPro" id="IPR002397">
    <property type="entry name" value="Cyt_P450_B"/>
</dbReference>
<dbReference type="InterPro" id="IPR001128">
    <property type="entry name" value="Cyt_P450"/>
</dbReference>
<dbReference type="SUPFAM" id="SSF48264">
    <property type="entry name" value="Cytochrome P450"/>
    <property type="match status" value="1"/>
</dbReference>
<dbReference type="PANTHER" id="PTHR46696:SF1">
    <property type="entry name" value="CYTOCHROME P450 YJIB-RELATED"/>
    <property type="match status" value="1"/>
</dbReference>
<dbReference type="Pfam" id="PF00067">
    <property type="entry name" value="p450"/>
    <property type="match status" value="1"/>
</dbReference>
<dbReference type="PROSITE" id="PS00086">
    <property type="entry name" value="CYTOCHROME_P450"/>
    <property type="match status" value="1"/>
</dbReference>
<dbReference type="PRINTS" id="PR00359">
    <property type="entry name" value="BP450"/>
</dbReference>
<gene>
    <name evidence="3" type="ORF">GCM10022255_112900</name>
</gene>
<keyword evidence="4" id="KW-1185">Reference proteome</keyword>
<comment type="similarity">
    <text evidence="1 2">Belongs to the cytochrome P450 family.</text>
</comment>
<dbReference type="EMBL" id="BAABAT010000085">
    <property type="protein sequence ID" value="GAA4263927.1"/>
    <property type="molecule type" value="Genomic_DNA"/>
</dbReference>
<dbReference type="PANTHER" id="PTHR46696">
    <property type="entry name" value="P450, PUTATIVE (EUROFUNG)-RELATED"/>
    <property type="match status" value="1"/>
</dbReference>
<dbReference type="InterPro" id="IPR017972">
    <property type="entry name" value="Cyt_P450_CS"/>
</dbReference>
<dbReference type="Proteomes" id="UP001500620">
    <property type="component" value="Unassembled WGS sequence"/>
</dbReference>
<comment type="caution">
    <text evidence="3">The sequence shown here is derived from an EMBL/GenBank/DDBJ whole genome shotgun (WGS) entry which is preliminary data.</text>
</comment>